<dbReference type="CDD" id="cd02440">
    <property type="entry name" value="AdoMet_MTases"/>
    <property type="match status" value="1"/>
</dbReference>
<dbReference type="EMBL" id="JAHBCL010000020">
    <property type="protein sequence ID" value="MBS7527454.1"/>
    <property type="molecule type" value="Genomic_DNA"/>
</dbReference>
<sequence length="183" mass="20415">MRVISGKARGTKLMTIEGTATRPTTDRVKEAIFSMVQQHLYEAEGLDLFAGSGALGIELLSRGGSAVSFIESSAKAVQCIRDNMQKTHLEAQGEILQMTVERDLTMLKGRSFDIVFMDPPYHKGMIKSTIETILRYELLRINGIIVLEHHVDDKDSEIVSDALEVLTQKRYGITGVGVYRRIE</sequence>
<dbReference type="Proteomes" id="UP000746471">
    <property type="component" value="Unassembled WGS sequence"/>
</dbReference>
<dbReference type="Pfam" id="PF03602">
    <property type="entry name" value="Cons_hypoth95"/>
    <property type="match status" value="1"/>
</dbReference>
<evidence type="ECO:0000256" key="1">
    <source>
        <dbReference type="ARBA" id="ARBA00022603"/>
    </source>
</evidence>
<dbReference type="NCBIfam" id="TIGR00095">
    <property type="entry name" value="16S rRNA (guanine(966)-N(2))-methyltransferase RsmD"/>
    <property type="match status" value="1"/>
</dbReference>
<evidence type="ECO:0000313" key="3">
    <source>
        <dbReference type="EMBL" id="MBS7527454.1"/>
    </source>
</evidence>
<evidence type="ECO:0000313" key="4">
    <source>
        <dbReference type="Proteomes" id="UP000746471"/>
    </source>
</evidence>
<accession>A0ABS5PQM8</accession>
<proteinExistence type="predicted"/>
<dbReference type="InterPro" id="IPR002052">
    <property type="entry name" value="DNA_methylase_N6_adenine_CS"/>
</dbReference>
<dbReference type="GO" id="GO:0052913">
    <property type="term" value="F:16S rRNA (guanine(966)-N(2))-methyltransferase activity"/>
    <property type="evidence" value="ECO:0007669"/>
    <property type="project" value="UniProtKB-EC"/>
</dbReference>
<comment type="caution">
    <text evidence="3">The sequence shown here is derived from an EMBL/GenBank/DDBJ whole genome shotgun (WGS) entry which is preliminary data.</text>
</comment>
<keyword evidence="1 3" id="KW-0489">Methyltransferase</keyword>
<dbReference type="PANTHER" id="PTHR43542:SF1">
    <property type="entry name" value="METHYLTRANSFERASE"/>
    <property type="match status" value="1"/>
</dbReference>
<dbReference type="InterPro" id="IPR004398">
    <property type="entry name" value="RNA_MeTrfase_RsmD"/>
</dbReference>
<dbReference type="PANTHER" id="PTHR43542">
    <property type="entry name" value="METHYLTRANSFERASE"/>
    <property type="match status" value="1"/>
</dbReference>
<gene>
    <name evidence="3" type="primary">rsmD</name>
    <name evidence="3" type="ORF">KHM83_12285</name>
</gene>
<dbReference type="Gene3D" id="3.40.50.150">
    <property type="entry name" value="Vaccinia Virus protein VP39"/>
    <property type="match status" value="1"/>
</dbReference>
<dbReference type="InterPro" id="IPR029063">
    <property type="entry name" value="SAM-dependent_MTases_sf"/>
</dbReference>
<name>A0ABS5PQM8_9FIRM</name>
<protein>
    <submittedName>
        <fullName evidence="3">16S rRNA (Guanine(966)-N(2))-methyltransferase RsmD</fullName>
        <ecNumber evidence="3">2.1.1.171</ecNumber>
    </submittedName>
</protein>
<dbReference type="RefSeq" id="WP_213237314.1">
    <property type="nucleotide sequence ID" value="NZ_JAHBCL010000020.1"/>
</dbReference>
<keyword evidence="2 3" id="KW-0808">Transferase</keyword>
<dbReference type="PIRSF" id="PIRSF004553">
    <property type="entry name" value="CHP00095"/>
    <property type="match status" value="1"/>
</dbReference>
<dbReference type="PROSITE" id="PS00092">
    <property type="entry name" value="N6_MTASE"/>
    <property type="match status" value="1"/>
</dbReference>
<keyword evidence="4" id="KW-1185">Reference proteome</keyword>
<reference evidence="3 4" key="1">
    <citation type="submission" date="2021-05" db="EMBL/GenBank/DDBJ databases">
        <title>Fusibacter ferrireducens sp. nov., an anaerobic, sulfur- and Fe-reducing bacterium isolated from the mangrove sediment.</title>
        <authorList>
            <person name="Qiu D."/>
        </authorList>
    </citation>
    <scope>NUCLEOTIDE SEQUENCE [LARGE SCALE GENOMIC DNA]</scope>
    <source>
        <strain evidence="3 4">DSM 12116</strain>
    </source>
</reference>
<dbReference type="SUPFAM" id="SSF53335">
    <property type="entry name" value="S-adenosyl-L-methionine-dependent methyltransferases"/>
    <property type="match status" value="1"/>
</dbReference>
<dbReference type="EC" id="2.1.1.171" evidence="3"/>
<organism evidence="3 4">
    <name type="scientific">Fusibacter paucivorans</name>
    <dbReference type="NCBI Taxonomy" id="76009"/>
    <lineage>
        <taxon>Bacteria</taxon>
        <taxon>Bacillati</taxon>
        <taxon>Bacillota</taxon>
        <taxon>Clostridia</taxon>
        <taxon>Eubacteriales</taxon>
        <taxon>Eubacteriales Family XII. Incertae Sedis</taxon>
        <taxon>Fusibacter</taxon>
    </lineage>
</organism>
<evidence type="ECO:0000256" key="2">
    <source>
        <dbReference type="ARBA" id="ARBA00022679"/>
    </source>
</evidence>